<organism evidence="3 4">
    <name type="scientific">Biomphalaria glabrata</name>
    <name type="common">Bloodfluke planorb</name>
    <name type="synonym">Freshwater snail</name>
    <dbReference type="NCBI Taxonomy" id="6526"/>
    <lineage>
        <taxon>Eukaryota</taxon>
        <taxon>Metazoa</taxon>
        <taxon>Spiralia</taxon>
        <taxon>Lophotrochozoa</taxon>
        <taxon>Mollusca</taxon>
        <taxon>Gastropoda</taxon>
        <taxon>Heterobranchia</taxon>
        <taxon>Euthyneura</taxon>
        <taxon>Panpulmonata</taxon>
        <taxon>Hygrophila</taxon>
        <taxon>Lymnaeoidea</taxon>
        <taxon>Planorbidae</taxon>
        <taxon>Biomphalaria</taxon>
    </lineage>
</organism>
<dbReference type="Proteomes" id="UP000076420">
    <property type="component" value="Unassembled WGS sequence"/>
</dbReference>
<sequence>MAEANKVKIVTRNNASFEGTLHHIDEFTGKIVLKNVVTDGVKLFGPQHFYSTDIIELQYIKDVPVMTQLLTHSREKVKQKNQLYKKPTRPQYKKVDSNKLTMAHVYKDISGTSEDDNQVTKEDFEDFCETDQYIIINKICDKFYQAISHILEQSVVGLQLDGVSIGRNGTLSVVEIVTESRVIIFDILRLGNKAFSEGLREILENSDIMKVTHDCRFLSDMIYHKYKISLNNIFDTQVASAIVHRIYHKGDWPRYVESLPSSLMKHLHLSYDQIHMMRTREHCTKDDEEDAWLQRPLPQNLLKAVSKNLSYLIRLHTVLHYKMLLEFQTGVKVYLNHVDHLGGDVDHCQTNRHLLPKAFTDLHHFINLYNVADQRKVPDNSFKASRPSLKDKNILLSRDSVHSAPSASPSPSLEGSEFQATQSGRRTQETHCHDNPVENKAGSVRDHNCKRFKGQKLKPLTSSPNVSDSDKINHGFDTEYKNPSINPPLLVKEDSDHIDSTSTNINRPLETVPSKPDNCEVQLTNQVHGYFPKSNQHKLTSPSSHTADDLTTIASKNSRLKHSKLFNSASNNSANESFSTSDSESNSSRLRQSKLFSSPSDIPARDKILTSDSDNSPLRHPFQQMTNSSKTNNSMLTNDRPSTEIISPKSLLSAASDSESGRSSPPGRVERFCEFLQNLSLGSDDSANHGLTFNDDVKRTDKCDMAVDTMELSEPSESPRASSSSDEESCSSSAHDNQVKVNVLDTIPAGMRTFACKKNMKFKSRTDNCVESDDIGEDARFVPKEQDDEEYGYIPMQHSLHRSKLLTLASAEVEPVYVCDESDPEAGENENQLHTLQKVLKLVSTQDIKRKLLPSKLKL</sequence>
<evidence type="ECO:0000259" key="2">
    <source>
        <dbReference type="Pfam" id="PF01612"/>
    </source>
</evidence>
<feature type="region of interest" description="Disordered" evidence="1">
    <location>
        <begin position="709"/>
        <end position="737"/>
    </location>
</feature>
<dbReference type="KEGG" id="bgt:106058816"/>
<feature type="compositionally biased region" description="Basic and acidic residues" evidence="1">
    <location>
        <begin position="426"/>
        <end position="449"/>
    </location>
</feature>
<dbReference type="STRING" id="6526.A0A2C9LQG3"/>
<proteinExistence type="predicted"/>
<dbReference type="OrthoDB" id="26838at2759"/>
<protein>
    <recommendedName>
        <fullName evidence="2">3'-5' exonuclease domain-containing protein</fullName>
    </recommendedName>
</protein>
<feature type="compositionally biased region" description="Low complexity" evidence="1">
    <location>
        <begin position="712"/>
        <end position="724"/>
    </location>
</feature>
<accession>A0A2C9LQG3</accession>
<dbReference type="VEuPathDB" id="VectorBase:BGLB033718"/>
<dbReference type="GO" id="GO:1990923">
    <property type="term" value="C:PET complex"/>
    <property type="evidence" value="ECO:0007669"/>
    <property type="project" value="TreeGrafter"/>
</dbReference>
<dbReference type="AlphaFoldDB" id="A0A2C9LQG3"/>
<dbReference type="GO" id="GO:0003676">
    <property type="term" value="F:nucleic acid binding"/>
    <property type="evidence" value="ECO:0007669"/>
    <property type="project" value="InterPro"/>
</dbReference>
<dbReference type="EnsemblMetazoa" id="BGLB033718-RA">
    <property type="protein sequence ID" value="BGLB033718-PA"/>
    <property type="gene ID" value="BGLB033718"/>
</dbReference>
<feature type="domain" description="3'-5' exonuclease" evidence="2">
    <location>
        <begin position="141"/>
        <end position="247"/>
    </location>
</feature>
<dbReference type="SUPFAM" id="SSF53098">
    <property type="entry name" value="Ribonuclease H-like"/>
    <property type="match status" value="1"/>
</dbReference>
<dbReference type="Gene3D" id="3.30.420.10">
    <property type="entry name" value="Ribonuclease H-like superfamily/Ribonuclease H"/>
    <property type="match status" value="1"/>
</dbReference>
<reference evidence="3" key="1">
    <citation type="submission" date="2020-05" db="UniProtKB">
        <authorList>
            <consortium name="EnsemblMetazoa"/>
        </authorList>
    </citation>
    <scope>IDENTIFICATION</scope>
    <source>
        <strain evidence="3">BB02</strain>
    </source>
</reference>
<evidence type="ECO:0000313" key="4">
    <source>
        <dbReference type="Proteomes" id="UP000076420"/>
    </source>
</evidence>
<dbReference type="InterPro" id="IPR036397">
    <property type="entry name" value="RNaseH_sf"/>
</dbReference>
<dbReference type="PANTHER" id="PTHR46628">
    <property type="entry name" value="PIRNA BIOGENESIS PROTEIN EXD1"/>
    <property type="match status" value="1"/>
</dbReference>
<dbReference type="InterPro" id="IPR052144">
    <property type="entry name" value="piRNA_biogenesis_EXD1"/>
</dbReference>
<dbReference type="GO" id="GO:0008408">
    <property type="term" value="F:3'-5' exonuclease activity"/>
    <property type="evidence" value="ECO:0007669"/>
    <property type="project" value="InterPro"/>
</dbReference>
<evidence type="ECO:0000313" key="3">
    <source>
        <dbReference type="EnsemblMetazoa" id="BGLB033718-PA"/>
    </source>
</evidence>
<feature type="compositionally biased region" description="Polar residues" evidence="1">
    <location>
        <begin position="623"/>
        <end position="640"/>
    </location>
</feature>
<dbReference type="VEuPathDB" id="VectorBase:BGLAX_029724"/>
<feature type="compositionally biased region" description="Basic and acidic residues" evidence="1">
    <location>
        <begin position="468"/>
        <end position="480"/>
    </location>
</feature>
<dbReference type="InterPro" id="IPR012337">
    <property type="entry name" value="RNaseH-like_sf"/>
</dbReference>
<evidence type="ECO:0000256" key="1">
    <source>
        <dbReference type="SAM" id="MobiDB-lite"/>
    </source>
</evidence>
<dbReference type="InterPro" id="IPR002562">
    <property type="entry name" value="3'-5'_exonuclease_dom"/>
</dbReference>
<name>A0A2C9LQG3_BIOGL</name>
<feature type="compositionally biased region" description="Low complexity" evidence="1">
    <location>
        <begin position="403"/>
        <end position="412"/>
    </location>
</feature>
<feature type="region of interest" description="Disordered" evidence="1">
    <location>
        <begin position="567"/>
        <end position="642"/>
    </location>
</feature>
<dbReference type="Pfam" id="PF01612">
    <property type="entry name" value="DNA_pol_A_exo1"/>
    <property type="match status" value="1"/>
</dbReference>
<feature type="compositionally biased region" description="Low complexity" evidence="1">
    <location>
        <begin position="567"/>
        <end position="588"/>
    </location>
</feature>
<dbReference type="PANTHER" id="PTHR46628:SF1">
    <property type="entry name" value="PIRNA BIOGENESIS PROTEIN EXD1"/>
    <property type="match status" value="1"/>
</dbReference>
<feature type="region of interest" description="Disordered" evidence="1">
    <location>
        <begin position="400"/>
        <end position="518"/>
    </location>
</feature>
<dbReference type="GO" id="GO:0034587">
    <property type="term" value="P:piRNA processing"/>
    <property type="evidence" value="ECO:0007669"/>
    <property type="project" value="TreeGrafter"/>
</dbReference>
<gene>
    <name evidence="3" type="primary">106058816</name>
</gene>